<sequence>MKTAILIDGGFFIRRYKYIKGFESSDTPEIMAKNIVSYCFKHIQRINNYRQKYNLPPTELYRIFYYDAEPFDGDSKNPISGKSMSFKNTDLYKFRHSLFTELKKQRKIALRLGFLKNSSREWQIKSRHTKSLLDGTISISDLKFDDVEFPLNQKGVDMKVGLDIATLSFKEQVNQIILIAGDSDFVPVAKFARREGVDFILDPMLNPVDPNLLEHIDGLMTIKNMTKKDIVPKEI</sequence>
<dbReference type="InterPro" id="IPR021139">
    <property type="entry name" value="NYN"/>
</dbReference>
<dbReference type="RefSeq" id="WP_204158783.1">
    <property type="nucleotide sequence ID" value="NZ_JACSOD020000508.1"/>
</dbReference>
<dbReference type="Gene3D" id="3.40.50.1010">
    <property type="entry name" value="5'-nuclease"/>
    <property type="match status" value="1"/>
</dbReference>
<accession>A0ABS2D0W4</accession>
<proteinExistence type="predicted"/>
<evidence type="ECO:0000313" key="3">
    <source>
        <dbReference type="Proteomes" id="UP000759529"/>
    </source>
</evidence>
<organism evidence="2 3">
    <name type="scientific">Flavobacterium macrobrachii</name>
    <dbReference type="NCBI Taxonomy" id="591204"/>
    <lineage>
        <taxon>Bacteria</taxon>
        <taxon>Pseudomonadati</taxon>
        <taxon>Bacteroidota</taxon>
        <taxon>Flavobacteriia</taxon>
        <taxon>Flavobacteriales</taxon>
        <taxon>Flavobacteriaceae</taxon>
        <taxon>Flavobacterium</taxon>
    </lineage>
</organism>
<protein>
    <submittedName>
        <fullName evidence="2">NYN domain-containing protein</fullName>
    </submittedName>
</protein>
<dbReference type="EMBL" id="JACSOD020000508">
    <property type="protein sequence ID" value="MBM6500853.1"/>
    <property type="molecule type" value="Genomic_DNA"/>
</dbReference>
<comment type="caution">
    <text evidence="2">The sequence shown here is derived from an EMBL/GenBank/DDBJ whole genome shotgun (WGS) entry which is preliminary data.</text>
</comment>
<name>A0ABS2D0W4_9FLAO</name>
<dbReference type="CDD" id="cd18722">
    <property type="entry name" value="PIN_NicB-like"/>
    <property type="match status" value="1"/>
</dbReference>
<evidence type="ECO:0000259" key="1">
    <source>
        <dbReference type="Pfam" id="PF01936"/>
    </source>
</evidence>
<feature type="domain" description="NYN" evidence="1">
    <location>
        <begin position="98"/>
        <end position="198"/>
    </location>
</feature>
<dbReference type="Pfam" id="PF01936">
    <property type="entry name" value="NYN"/>
    <property type="match status" value="1"/>
</dbReference>
<reference evidence="2 3" key="1">
    <citation type="submission" date="2021-02" db="EMBL/GenBank/DDBJ databases">
        <authorList>
            <person name="Jung H.S."/>
            <person name="Chun B.H."/>
            <person name="Jeon C.O."/>
        </authorList>
    </citation>
    <scope>NUCLEOTIDE SEQUENCE [LARGE SCALE GENOMIC DNA]</scope>
    <source>
        <strain evidence="2 3">LMG 25203</strain>
    </source>
</reference>
<dbReference type="Proteomes" id="UP000759529">
    <property type="component" value="Unassembled WGS sequence"/>
</dbReference>
<evidence type="ECO:0000313" key="2">
    <source>
        <dbReference type="EMBL" id="MBM6500853.1"/>
    </source>
</evidence>
<gene>
    <name evidence="2" type="ORF">H9X54_016300</name>
</gene>
<keyword evidence="3" id="KW-1185">Reference proteome</keyword>